<dbReference type="Gene3D" id="3.20.19.10">
    <property type="entry name" value="Aconitase, domain 4"/>
    <property type="match status" value="1"/>
</dbReference>
<keyword evidence="8" id="KW-1185">Reference proteome</keyword>
<gene>
    <name evidence="7" type="ORF">BJ991_001300</name>
</gene>
<dbReference type="InterPro" id="IPR011827">
    <property type="entry name" value="LeuD_type2/HacB/DmdB"/>
</dbReference>
<name>A0A7Y9GMR2_9MICO</name>
<accession>A0A7Y9GMR2</accession>
<dbReference type="AlphaFoldDB" id="A0A7Y9GMR2"/>
<evidence type="ECO:0000313" key="8">
    <source>
        <dbReference type="Proteomes" id="UP000576969"/>
    </source>
</evidence>
<evidence type="ECO:0000256" key="5">
    <source>
        <dbReference type="ARBA" id="ARBA00033368"/>
    </source>
</evidence>
<evidence type="ECO:0000259" key="6">
    <source>
        <dbReference type="Pfam" id="PF00694"/>
    </source>
</evidence>
<evidence type="ECO:0000313" key="7">
    <source>
        <dbReference type="EMBL" id="NYE19272.1"/>
    </source>
</evidence>
<evidence type="ECO:0000256" key="2">
    <source>
        <dbReference type="ARBA" id="ARBA00017233"/>
    </source>
</evidence>
<dbReference type="PANTHER" id="PTHR43345">
    <property type="entry name" value="3-ISOPROPYLMALATE DEHYDRATASE SMALL SUBUNIT 2-RELATED-RELATED"/>
    <property type="match status" value="1"/>
</dbReference>
<dbReference type="Proteomes" id="UP000576969">
    <property type="component" value="Unassembled WGS sequence"/>
</dbReference>
<keyword evidence="3 7" id="KW-0456">Lyase</keyword>
<dbReference type="Pfam" id="PF00694">
    <property type="entry name" value="Aconitase_C"/>
    <property type="match status" value="1"/>
</dbReference>
<feature type="domain" description="Aconitase A/isopropylmalate dehydratase small subunit swivel" evidence="6">
    <location>
        <begin position="59"/>
        <end position="105"/>
    </location>
</feature>
<dbReference type="InterPro" id="IPR015928">
    <property type="entry name" value="Aconitase/3IPM_dehydase_swvl"/>
</dbReference>
<comment type="similarity">
    <text evidence="1">Belongs to the LeuD family. LeuD type 2 subfamily.</text>
</comment>
<dbReference type="RefSeq" id="WP_179488494.1">
    <property type="nucleotide sequence ID" value="NZ_JACCBV010000001.1"/>
</dbReference>
<dbReference type="EMBL" id="JACCBV010000001">
    <property type="protein sequence ID" value="NYE19272.1"/>
    <property type="molecule type" value="Genomic_DNA"/>
</dbReference>
<dbReference type="PANTHER" id="PTHR43345:SF2">
    <property type="entry name" value="3-ISOPROPYLMALATE DEHYDRATASE SMALL SUBUNIT 1"/>
    <property type="match status" value="1"/>
</dbReference>
<evidence type="ECO:0000256" key="3">
    <source>
        <dbReference type="ARBA" id="ARBA00023239"/>
    </source>
</evidence>
<organism evidence="7 8">
    <name type="scientific">Microbacterium immunditiarum</name>
    <dbReference type="NCBI Taxonomy" id="337480"/>
    <lineage>
        <taxon>Bacteria</taxon>
        <taxon>Bacillati</taxon>
        <taxon>Actinomycetota</taxon>
        <taxon>Actinomycetes</taxon>
        <taxon>Micrococcales</taxon>
        <taxon>Microbacteriaceae</taxon>
        <taxon>Microbacterium</taxon>
    </lineage>
</organism>
<proteinExistence type="inferred from homology"/>
<comment type="caution">
    <text evidence="7">The sequence shown here is derived from an EMBL/GenBank/DDBJ whole genome shotgun (WGS) entry which is preliminary data.</text>
</comment>
<reference evidence="7 8" key="1">
    <citation type="submission" date="2020-07" db="EMBL/GenBank/DDBJ databases">
        <title>Sequencing the genomes of 1000 actinobacteria strains.</title>
        <authorList>
            <person name="Klenk H.-P."/>
        </authorList>
    </citation>
    <scope>NUCLEOTIDE SEQUENCE [LARGE SCALE GENOMIC DNA]</scope>
    <source>
        <strain evidence="7 8">DSM 24662</strain>
    </source>
</reference>
<dbReference type="GO" id="GO:0016836">
    <property type="term" value="F:hydro-lyase activity"/>
    <property type="evidence" value="ECO:0007669"/>
    <property type="project" value="InterPro"/>
</dbReference>
<evidence type="ECO:0000256" key="1">
    <source>
        <dbReference type="ARBA" id="ARBA00009869"/>
    </source>
</evidence>
<protein>
    <recommendedName>
        <fullName evidence="2">3-isopropylmalate dehydratase small subunit</fullName>
    </recommendedName>
    <alternativeName>
        <fullName evidence="4">Alpha-IPM isomerase</fullName>
    </alternativeName>
    <alternativeName>
        <fullName evidence="5">Isopropylmalate isomerase</fullName>
    </alternativeName>
</protein>
<dbReference type="InterPro" id="IPR050075">
    <property type="entry name" value="LeuD"/>
</dbReference>
<evidence type="ECO:0000256" key="4">
    <source>
        <dbReference type="ARBA" id="ARBA00031631"/>
    </source>
</evidence>
<dbReference type="InterPro" id="IPR000573">
    <property type="entry name" value="AconitaseA/IPMdHydase_ssu_swvl"/>
</dbReference>
<dbReference type="NCBIfam" id="TIGR02087">
    <property type="entry name" value="LEUD_arch"/>
    <property type="match status" value="1"/>
</dbReference>
<dbReference type="SUPFAM" id="SSF52016">
    <property type="entry name" value="LeuD/IlvD-like"/>
    <property type="match status" value="1"/>
</dbReference>
<sequence>MTGRDRDWVFTGRARVFADDDINTDQIMPRRGFELPPEEQSALVLDSIRPGWAATVRSGDILVAGRRFGCGSSRPAPLVLARTGIAAVVAESLGDIFLRNAVAYAVPVLEAPGVLGAVSEGDELDVDIARGAVTNLTTGSAVSATPLPPMLLDTIAAGGVHALLRRDGYLAPIG</sequence>